<organism evidence="2 3">
    <name type="scientific">Caballeronia sordidicola</name>
    <name type="common">Burkholderia sordidicola</name>
    <dbReference type="NCBI Taxonomy" id="196367"/>
    <lineage>
        <taxon>Bacteria</taxon>
        <taxon>Pseudomonadati</taxon>
        <taxon>Pseudomonadota</taxon>
        <taxon>Betaproteobacteria</taxon>
        <taxon>Burkholderiales</taxon>
        <taxon>Burkholderiaceae</taxon>
        <taxon>Caballeronia</taxon>
    </lineage>
</organism>
<dbReference type="SUPFAM" id="SSF48317">
    <property type="entry name" value="Acid phosphatase/Vanadium-dependent haloperoxidase"/>
    <property type="match status" value="1"/>
</dbReference>
<evidence type="ECO:0000313" key="2">
    <source>
        <dbReference type="EMBL" id="OTP78180.1"/>
    </source>
</evidence>
<protein>
    <submittedName>
        <fullName evidence="2">Bacitracin transport permease protein BCRC</fullName>
    </submittedName>
</protein>
<name>A0A242N3D4_CABSO</name>
<dbReference type="Proteomes" id="UP000195221">
    <property type="component" value="Unassembled WGS sequence"/>
</dbReference>
<gene>
    <name evidence="2" type="ORF">PAMC26577_05975</name>
</gene>
<dbReference type="EMBL" id="NBTZ01000026">
    <property type="protein sequence ID" value="OTP78180.1"/>
    <property type="molecule type" value="Genomic_DNA"/>
</dbReference>
<dbReference type="Gene3D" id="1.20.144.10">
    <property type="entry name" value="Phosphatidic acid phosphatase type 2/haloperoxidase"/>
    <property type="match status" value="1"/>
</dbReference>
<dbReference type="GO" id="GO:0005886">
    <property type="term" value="C:plasma membrane"/>
    <property type="evidence" value="ECO:0007669"/>
    <property type="project" value="InterPro"/>
</dbReference>
<comment type="caution">
    <text evidence="2">The sequence shown here is derived from an EMBL/GenBank/DDBJ whole genome shotgun (WGS) entry which is preliminary data.</text>
</comment>
<dbReference type="AlphaFoldDB" id="A0A242N3D4"/>
<dbReference type="InterPro" id="IPR033879">
    <property type="entry name" value="UPP_Pase"/>
</dbReference>
<proteinExistence type="predicted"/>
<evidence type="ECO:0000259" key="1">
    <source>
        <dbReference type="SMART" id="SM00014"/>
    </source>
</evidence>
<feature type="domain" description="Phosphatidic acid phosphatase type 2/haloperoxidase" evidence="1">
    <location>
        <begin position="25"/>
        <end position="130"/>
    </location>
</feature>
<sequence>MAPLALISGWLRGNDVLRHHMVEAALSTGVALVAAQIIGIAWPQQRPFVLGLGTNLMAHSPDASFPSDHLTCLWGAAFSLLAYKRTRPIGTALALLGIPVSWSRIYLGVHFPMDIVGAAVVSGLSAWVLANTGRRPVQFIVAVTSHVYRPMFKILIQRGWVSP</sequence>
<evidence type="ECO:0000313" key="3">
    <source>
        <dbReference type="Proteomes" id="UP000195221"/>
    </source>
</evidence>
<dbReference type="Pfam" id="PF01569">
    <property type="entry name" value="PAP2"/>
    <property type="match status" value="1"/>
</dbReference>
<dbReference type="GO" id="GO:0050380">
    <property type="term" value="F:undecaprenyl-diphosphatase activity"/>
    <property type="evidence" value="ECO:0007669"/>
    <property type="project" value="InterPro"/>
</dbReference>
<dbReference type="CDD" id="cd03385">
    <property type="entry name" value="PAP2_BcrC_like"/>
    <property type="match status" value="1"/>
</dbReference>
<dbReference type="SMART" id="SM00014">
    <property type="entry name" value="acidPPc"/>
    <property type="match status" value="1"/>
</dbReference>
<accession>A0A242N3D4</accession>
<reference evidence="2 3" key="1">
    <citation type="submission" date="2017-03" db="EMBL/GenBank/DDBJ databases">
        <title>Genome analysis of strain PAMC 26577.</title>
        <authorList>
            <person name="Oh H.-M."/>
            <person name="Yang J.-A."/>
        </authorList>
    </citation>
    <scope>NUCLEOTIDE SEQUENCE [LARGE SCALE GENOMIC DNA]</scope>
    <source>
        <strain evidence="2 3">PAMC 26577</strain>
    </source>
</reference>
<dbReference type="InterPro" id="IPR036938">
    <property type="entry name" value="PAP2/HPO_sf"/>
</dbReference>
<dbReference type="InterPro" id="IPR000326">
    <property type="entry name" value="PAP2/HPO"/>
</dbReference>